<dbReference type="InterPro" id="IPR042509">
    <property type="entry name" value="ZCCHC3"/>
</dbReference>
<feature type="region of interest" description="Disordered" evidence="2">
    <location>
        <begin position="237"/>
        <end position="329"/>
    </location>
</feature>
<dbReference type="Gene3D" id="4.10.60.10">
    <property type="entry name" value="Zinc finger, CCHC-type"/>
    <property type="match status" value="1"/>
</dbReference>
<dbReference type="AlphaFoldDB" id="A0A913YQD2"/>
<dbReference type="InterPro" id="IPR001878">
    <property type="entry name" value="Znf_CCHC"/>
</dbReference>
<dbReference type="EnsemblMetazoa" id="XM_028661457.1">
    <property type="protein sequence ID" value="XP_028517258.1"/>
    <property type="gene ID" value="LOC114575839"/>
</dbReference>
<dbReference type="GeneID" id="114575839"/>
<dbReference type="GO" id="GO:0002218">
    <property type="term" value="P:activation of innate immune response"/>
    <property type="evidence" value="ECO:0007669"/>
    <property type="project" value="InterPro"/>
</dbReference>
<dbReference type="SMART" id="SM00343">
    <property type="entry name" value="ZnF_C2HC"/>
    <property type="match status" value="3"/>
</dbReference>
<accession>A0A913YQD2</accession>
<evidence type="ECO:0000256" key="2">
    <source>
        <dbReference type="SAM" id="MobiDB-lite"/>
    </source>
</evidence>
<keyword evidence="1" id="KW-0479">Metal-binding</keyword>
<feature type="domain" description="CCHC-type" evidence="3">
    <location>
        <begin position="179"/>
        <end position="194"/>
    </location>
</feature>
<dbReference type="KEGG" id="epa:114575839"/>
<name>A0A913YQD2_EXADI</name>
<dbReference type="OMA" id="HIHATTH"/>
<dbReference type="PANTHER" id="PTHR22639">
    <property type="entry name" value="GAG-RELATED PROTEIN"/>
    <property type="match status" value="1"/>
</dbReference>
<dbReference type="SUPFAM" id="SSF57756">
    <property type="entry name" value="Retrovirus zinc finger-like domains"/>
    <property type="match status" value="1"/>
</dbReference>
<feature type="domain" description="CCHC-type" evidence="3">
    <location>
        <begin position="161"/>
        <end position="176"/>
    </location>
</feature>
<dbReference type="OrthoDB" id="6250802at2759"/>
<dbReference type="GO" id="GO:0003723">
    <property type="term" value="F:RNA binding"/>
    <property type="evidence" value="ECO:0007669"/>
    <property type="project" value="InterPro"/>
</dbReference>
<evidence type="ECO:0000313" key="4">
    <source>
        <dbReference type="EnsemblMetazoa" id="XP_028517258.1"/>
    </source>
</evidence>
<keyword evidence="1" id="KW-0863">Zinc-finger</keyword>
<dbReference type="GO" id="GO:0003690">
    <property type="term" value="F:double-stranded DNA binding"/>
    <property type="evidence" value="ECO:0007669"/>
    <property type="project" value="InterPro"/>
</dbReference>
<protein>
    <recommendedName>
        <fullName evidence="3">CCHC-type domain-containing protein</fullName>
    </recommendedName>
</protein>
<keyword evidence="5" id="KW-1185">Reference proteome</keyword>
<dbReference type="RefSeq" id="XP_028517258.1">
    <property type="nucleotide sequence ID" value="XM_028661457.1"/>
</dbReference>
<sequence length="355" mass="39346">MVKQVFTLTVRKLDGAIPDYTAFCNMVEKGLCGDVKDIVQVSKRGDEYLVSYKTPEVMMRAAKTTCRRTEKGDFYLDPVERRGTYIKVYDLPFELSDTEVDEFFSEFGEVAAIGRDKFPGRPFYNGTRTVRIFLDDDVVIPDRPTIVGHECKVINTSIPFCSMCKKNGHTRRDCPEKTCHNCGEWGHFSKRCPEAKCNRCHGLGHWARQCREGLEDRSKEVGSTIVRGPAKPTYAVAAAGASKQKTGKSKSGADKSAGAVSVPGAASLPRAPLAPPRVTRSWSEIVDEGEQGGAGGVVKRRPDQPLPTINRNDVRNDESHMDVSQPTDSQLLLREYESYEKQLQSDVQDKGGSVT</sequence>
<keyword evidence="1" id="KW-0862">Zinc</keyword>
<dbReference type="Pfam" id="PF00098">
    <property type="entry name" value="zf-CCHC"/>
    <property type="match status" value="1"/>
</dbReference>
<dbReference type="PANTHER" id="PTHR22639:SF3">
    <property type="entry name" value="ZINC FINGER CCHC DOMAIN-CONTAINING PROTEIN 3"/>
    <property type="match status" value="1"/>
</dbReference>
<reference evidence="4" key="1">
    <citation type="submission" date="2022-11" db="UniProtKB">
        <authorList>
            <consortium name="EnsemblMetazoa"/>
        </authorList>
    </citation>
    <scope>IDENTIFICATION</scope>
</reference>
<evidence type="ECO:0000313" key="5">
    <source>
        <dbReference type="Proteomes" id="UP000887567"/>
    </source>
</evidence>
<dbReference type="InterPro" id="IPR036875">
    <property type="entry name" value="Znf_CCHC_sf"/>
</dbReference>
<feature type="compositionally biased region" description="Basic and acidic residues" evidence="2">
    <location>
        <begin position="312"/>
        <end position="321"/>
    </location>
</feature>
<feature type="compositionally biased region" description="Low complexity" evidence="2">
    <location>
        <begin position="256"/>
        <end position="271"/>
    </location>
</feature>
<dbReference type="PROSITE" id="PS50158">
    <property type="entry name" value="ZF_CCHC"/>
    <property type="match status" value="2"/>
</dbReference>
<dbReference type="GO" id="GO:0008270">
    <property type="term" value="F:zinc ion binding"/>
    <property type="evidence" value="ECO:0007669"/>
    <property type="project" value="UniProtKB-KW"/>
</dbReference>
<evidence type="ECO:0000259" key="3">
    <source>
        <dbReference type="PROSITE" id="PS50158"/>
    </source>
</evidence>
<dbReference type="Proteomes" id="UP000887567">
    <property type="component" value="Unplaced"/>
</dbReference>
<evidence type="ECO:0000256" key="1">
    <source>
        <dbReference type="PROSITE-ProRule" id="PRU00047"/>
    </source>
</evidence>
<proteinExistence type="predicted"/>
<organism evidence="4 5">
    <name type="scientific">Exaiptasia diaphana</name>
    <name type="common">Tropical sea anemone</name>
    <name type="synonym">Aiptasia pulchella</name>
    <dbReference type="NCBI Taxonomy" id="2652724"/>
    <lineage>
        <taxon>Eukaryota</taxon>
        <taxon>Metazoa</taxon>
        <taxon>Cnidaria</taxon>
        <taxon>Anthozoa</taxon>
        <taxon>Hexacorallia</taxon>
        <taxon>Actiniaria</taxon>
        <taxon>Aiptasiidae</taxon>
        <taxon>Exaiptasia</taxon>
    </lineage>
</organism>